<proteinExistence type="inferred from homology"/>
<comment type="similarity">
    <text evidence="8">Belongs to the plant egg cell-secreted peptide family.</text>
</comment>
<evidence type="ECO:0000256" key="1">
    <source>
        <dbReference type="ARBA" id="ARBA00004541"/>
    </source>
</evidence>
<keyword evidence="12" id="KW-1185">Reference proteome</keyword>
<comment type="subcellular location">
    <subcellularLocation>
        <location evidence="1">Cytoplasmic vesicle</location>
    </subcellularLocation>
    <subcellularLocation>
        <location evidence="2">Secreted</location>
    </subcellularLocation>
</comment>
<dbReference type="PANTHER" id="PTHR35293">
    <property type="entry name" value="EGG CELL-SECRETED PROTEIN 1.5"/>
    <property type="match status" value="1"/>
</dbReference>
<feature type="domain" description="Prolamin-like" evidence="10">
    <location>
        <begin position="46"/>
        <end position="89"/>
    </location>
</feature>
<dbReference type="InterPro" id="IPR008502">
    <property type="entry name" value="Prolamin-like"/>
</dbReference>
<dbReference type="InterPro" id="IPR044711">
    <property type="entry name" value="EC11-15"/>
</dbReference>
<evidence type="ECO:0000256" key="3">
    <source>
        <dbReference type="ARBA" id="ARBA00022525"/>
    </source>
</evidence>
<comment type="caution">
    <text evidence="11">The sequence shown here is derived from an EMBL/GenBank/DDBJ whole genome shotgun (WGS) entry which is preliminary data.</text>
</comment>
<dbReference type="Pfam" id="PF05617">
    <property type="entry name" value="Prolamin_like"/>
    <property type="match status" value="1"/>
</dbReference>
<dbReference type="Proteomes" id="UP000231279">
    <property type="component" value="Unassembled WGS sequence"/>
</dbReference>
<evidence type="ECO:0000259" key="10">
    <source>
        <dbReference type="Pfam" id="PF05617"/>
    </source>
</evidence>
<dbReference type="OrthoDB" id="782765at2759"/>
<comment type="function">
    <text evidence="7">Involved in the regulation of gamete interactions during the double fertilization and to prevent multiple-pollen tube attraction; mediates the redistribution of the gamete fusogen HAP2/GCS1 to the cell surface after secretion upon sperm arrival.</text>
</comment>
<reference evidence="12" key="1">
    <citation type="journal article" date="2018" name="Gigascience">
        <title>Genome assembly of the Pink Ipe (Handroanthus impetiginosus, Bignoniaceae), a highly valued, ecologically keystone Neotropical timber forest tree.</title>
        <authorList>
            <person name="Silva-Junior O.B."/>
            <person name="Grattapaglia D."/>
            <person name="Novaes E."/>
            <person name="Collevatti R.G."/>
        </authorList>
    </citation>
    <scope>NUCLEOTIDE SEQUENCE [LARGE SCALE GENOMIC DNA]</scope>
    <source>
        <strain evidence="12">cv. UFG-1</strain>
    </source>
</reference>
<dbReference type="PANTHER" id="PTHR35293:SF10">
    <property type="entry name" value="EGG CELL-SECRETED PROTEIN 1.2-RELATED"/>
    <property type="match status" value="1"/>
</dbReference>
<gene>
    <name evidence="11" type="ORF">CDL12_09977</name>
</gene>
<dbReference type="GO" id="GO:0080155">
    <property type="term" value="P:regulation of double fertilization forming a zygote and endosperm"/>
    <property type="evidence" value="ECO:0007669"/>
    <property type="project" value="UniProtKB-ARBA"/>
</dbReference>
<sequence>MATKGVSFFLTITSLLYTFSAREIPLPGLHNLIHPWIPDLEIHAMDCWTALHKIRSCSNEIVAYFSNGAIDITPPCCQAIIVITHYCMARSNIMRGYCDAVASEVVGFGPVPSPVGQPLQGF</sequence>
<evidence type="ECO:0000256" key="6">
    <source>
        <dbReference type="ARBA" id="ARBA00023329"/>
    </source>
</evidence>
<protein>
    <recommendedName>
        <fullName evidence="10">Prolamin-like domain-containing protein</fullName>
    </recommendedName>
</protein>
<keyword evidence="5" id="KW-0278">Fertilization</keyword>
<feature type="chain" id="PRO_5013863210" description="Prolamin-like domain-containing protein" evidence="9">
    <location>
        <begin position="22"/>
        <end position="122"/>
    </location>
</feature>
<evidence type="ECO:0000313" key="12">
    <source>
        <dbReference type="Proteomes" id="UP000231279"/>
    </source>
</evidence>
<dbReference type="GO" id="GO:0005576">
    <property type="term" value="C:extracellular region"/>
    <property type="evidence" value="ECO:0007669"/>
    <property type="project" value="UniProtKB-SubCell"/>
</dbReference>
<dbReference type="AlphaFoldDB" id="A0A2G9HIM2"/>
<evidence type="ECO:0000256" key="5">
    <source>
        <dbReference type="ARBA" id="ARBA00023279"/>
    </source>
</evidence>
<evidence type="ECO:0000313" key="11">
    <source>
        <dbReference type="EMBL" id="PIN17355.1"/>
    </source>
</evidence>
<dbReference type="STRING" id="429701.A0A2G9HIM2"/>
<keyword evidence="4 9" id="KW-0732">Signal</keyword>
<evidence type="ECO:0000256" key="9">
    <source>
        <dbReference type="SAM" id="SignalP"/>
    </source>
</evidence>
<dbReference type="GO" id="GO:0031410">
    <property type="term" value="C:cytoplasmic vesicle"/>
    <property type="evidence" value="ECO:0007669"/>
    <property type="project" value="UniProtKB-SubCell"/>
</dbReference>
<evidence type="ECO:0000256" key="2">
    <source>
        <dbReference type="ARBA" id="ARBA00004613"/>
    </source>
</evidence>
<name>A0A2G9HIM2_9LAMI</name>
<feature type="signal peptide" evidence="9">
    <location>
        <begin position="1"/>
        <end position="21"/>
    </location>
</feature>
<keyword evidence="6" id="KW-0968">Cytoplasmic vesicle</keyword>
<dbReference type="GO" id="GO:2000008">
    <property type="term" value="P:regulation of protein localization to cell surface"/>
    <property type="evidence" value="ECO:0007669"/>
    <property type="project" value="UniProtKB-ARBA"/>
</dbReference>
<dbReference type="EMBL" id="NKXS01001685">
    <property type="protein sequence ID" value="PIN17355.1"/>
    <property type="molecule type" value="Genomic_DNA"/>
</dbReference>
<dbReference type="GO" id="GO:0009567">
    <property type="term" value="P:double fertilization forming a zygote and endosperm"/>
    <property type="evidence" value="ECO:0007669"/>
    <property type="project" value="InterPro"/>
</dbReference>
<evidence type="ECO:0000256" key="8">
    <source>
        <dbReference type="ARBA" id="ARBA00034484"/>
    </source>
</evidence>
<organism evidence="11 12">
    <name type="scientific">Handroanthus impetiginosus</name>
    <dbReference type="NCBI Taxonomy" id="429701"/>
    <lineage>
        <taxon>Eukaryota</taxon>
        <taxon>Viridiplantae</taxon>
        <taxon>Streptophyta</taxon>
        <taxon>Embryophyta</taxon>
        <taxon>Tracheophyta</taxon>
        <taxon>Spermatophyta</taxon>
        <taxon>Magnoliopsida</taxon>
        <taxon>eudicotyledons</taxon>
        <taxon>Gunneridae</taxon>
        <taxon>Pentapetalae</taxon>
        <taxon>asterids</taxon>
        <taxon>lamiids</taxon>
        <taxon>Lamiales</taxon>
        <taxon>Bignoniaceae</taxon>
        <taxon>Crescentiina</taxon>
        <taxon>Tabebuia alliance</taxon>
        <taxon>Handroanthus</taxon>
    </lineage>
</organism>
<evidence type="ECO:0000256" key="7">
    <source>
        <dbReference type="ARBA" id="ARBA00034457"/>
    </source>
</evidence>
<accession>A0A2G9HIM2</accession>
<keyword evidence="3" id="KW-0964">Secreted</keyword>
<evidence type="ECO:0000256" key="4">
    <source>
        <dbReference type="ARBA" id="ARBA00022729"/>
    </source>
</evidence>